<evidence type="ECO:0000313" key="1">
    <source>
        <dbReference type="EMBL" id="OWK46949.1"/>
    </source>
</evidence>
<keyword evidence="2" id="KW-1185">Reference proteome</keyword>
<comment type="caution">
    <text evidence="1">The sequence shown here is derived from an EMBL/GenBank/DDBJ whole genome shotgun (WGS) entry which is preliminary data.</text>
</comment>
<dbReference type="AlphaFoldDB" id="A0A225EC90"/>
<name>A0A225EC90_9BACT</name>
<evidence type="ECO:0000313" key="2">
    <source>
        <dbReference type="Proteomes" id="UP000214646"/>
    </source>
</evidence>
<dbReference type="EMBL" id="NIDE01000001">
    <property type="protein sequence ID" value="OWK46949.1"/>
    <property type="molecule type" value="Genomic_DNA"/>
</dbReference>
<gene>
    <name evidence="1" type="ORF">FRUB_00648</name>
</gene>
<sequence length="56" mass="5981">MSIETAVKLAASPHILRRHPSESDQVEIAFPLQETSPNVGNLPSSGILTGNRRLSG</sequence>
<accession>A0A225EC90</accession>
<reference evidence="2" key="1">
    <citation type="submission" date="2017-06" db="EMBL/GenBank/DDBJ databases">
        <title>Genome analysis of Fimbriiglobus ruber SP5, the first member of the order Planctomycetales with confirmed chitinolytic capability.</title>
        <authorList>
            <person name="Ravin N.V."/>
            <person name="Rakitin A.L."/>
            <person name="Ivanova A.A."/>
            <person name="Beletsky A.V."/>
            <person name="Kulichevskaya I.S."/>
            <person name="Mardanov A.V."/>
            <person name="Dedysh S.N."/>
        </authorList>
    </citation>
    <scope>NUCLEOTIDE SEQUENCE [LARGE SCALE GENOMIC DNA]</scope>
    <source>
        <strain evidence="2">SP5</strain>
    </source>
</reference>
<dbReference type="Proteomes" id="UP000214646">
    <property type="component" value="Unassembled WGS sequence"/>
</dbReference>
<protein>
    <submittedName>
        <fullName evidence="1">Uncharacterized protein</fullName>
    </submittedName>
</protein>
<proteinExistence type="predicted"/>
<organism evidence="1 2">
    <name type="scientific">Fimbriiglobus ruber</name>
    <dbReference type="NCBI Taxonomy" id="1908690"/>
    <lineage>
        <taxon>Bacteria</taxon>
        <taxon>Pseudomonadati</taxon>
        <taxon>Planctomycetota</taxon>
        <taxon>Planctomycetia</taxon>
        <taxon>Gemmatales</taxon>
        <taxon>Gemmataceae</taxon>
        <taxon>Fimbriiglobus</taxon>
    </lineage>
</organism>